<keyword evidence="4" id="KW-0004">4Fe-4S</keyword>
<dbReference type="InterPro" id="IPR028924">
    <property type="entry name" value="Perm-CXXC"/>
</dbReference>
<dbReference type="PANTHER" id="PTHR46213">
    <property type="entry name" value="TRANSCRIPTIONAL ACTIVATOR DEMETER"/>
    <property type="match status" value="1"/>
</dbReference>
<feature type="compositionally biased region" description="Basic residues" evidence="10">
    <location>
        <begin position="72"/>
        <end position="82"/>
    </location>
</feature>
<dbReference type="PANTHER" id="PTHR46213:SF12">
    <property type="entry name" value="HHH-GPD DOMAIN-CONTAINING PROTEIN"/>
    <property type="match status" value="1"/>
</dbReference>
<sequence>MQERLEQWFHESREINLCFSTSSMPPQMNPSIEVGTRNVRPVPFEMVSGNSQTVRHDAGPAEGIDFTAKPVQKPKKKKHRPKVIKEKKSAKPQKSIIPKAPKDKENPSTGKRKYVRKKVLNTPANQPPSENADVQNKAEPIPARRSLNFGEEDRQGNVNLVSQAPVTQIPTTSEDPQSSIYAVETNPVQVECHWDGTSSSISASVNPVANLRELQANNVSNKVSFDLNHSINQIPSKCNNLMDSSGQFYQSENAPRSDQMVRGYMMPESQVPHPQHTERVSTMQSSNPEREAAIINQMLHGYRVPENSVTPSMHSERNAMNDNLNGYSMKSEYFRFATNQNHDEASFSLPSSCDFPNVLTIGKKREHSAINGPMVSVDMNFEHSNSSRPIYNPHCPSSRTSHFTETCKKMRSDSYRNWLNGDDNKVSYPSAYLPSNWNTNEISQRNSGVCTLADVQRSMALEKSRSYQRTIGFAMPDNDRVARPNMVQQHNKPTLCDTSNTDLFASHDRQLRYFTSQQTQRPENMMNLPGENNIQRIGSYQLQSLGVRPALHYSTERDCIALPDKQSRYLTAEHTQLPSCTANPLIENYTPNDGIPQLQYLENLMVKGSELVPATHNASTHDDTVNNNCVASPDEQIRKTSAVAVGQPISKSARTDHCFLEASRENEAAKPTKKPKARGRPRKEATSGKPKGRGIRTEKVDSAKCVSSRDKHTDLLNSGRISCGSEPSAGITPNATSKDKHNDVLNNKHISCGSQPSAGITPKATMSESERNVNIISSNLEIPDHSNYISIGGSKHIHAGTITEVIALSSDPIDAVIQKLKLLYISKPDQVVAAVSNKGAFGALVPFEGNVKKKRSRAKVNMDPVTALMWNLLMAPDMCDGAEGMDKDKEKWLEEERKVFRGRIDSFIARMHLVQGDRRFSPWKGSVVDSVVGVFLTQNVSDHLSSSAFMSVASKFPVKLEDPEKPAARVSHTPPEQNDNCSGLFGDSVKLQGKFSVQEIITTEYNEGSNSSELTGNFSGDGFNRAAGECSVPYQKSLTGLHENGPSGFVVQESGVACILEAEDGPMEDAISSQNSAVSSQHSPDYLFHRTDPVGFSSLPYFIEEDYIMRNLSNRMASSTTYAEHLPMQDFVNMPSEKFGSSEYQGVNRLPVPGVNKDVMLDLNRAYQPVNTSMSYVQNGQVDLVGVPYGNHLDNSFCIGLDGVHHPNVTKPEASFYQLTSAFTMANKNKTQKADSSSKLLYCMDESLVKESSHFPSEPSQKEGYSPIRQNFQPLTSLGNVPLSREDFFSEHSCSRNEAEDPFVQQHEWSNLQEVCTTRTKQMGGQSGCIQHENDTRLQAKTCENYYYSNLCENQNAQSEVSQVVASDPVRKSEATRKGPLEVPTDKSKGKKVRGQTKKKAYDWENLRKEVSCNGGNKQRSHNTKDSVDWEAVRQADVRDISETIRERGMNNVLAERIKEFLNRLVSDHGSIDLEWLRDLQPDKAKDYLLSIRGLGLKSAECVRLLTLHHMAFPVDTNVARICVRLGWVPLQPLPESLQLHLLELYPMLEHIQKYLWPRLCELDQLTLYELHYQMITFGKVFCTKSKPNCNSCPMRAECKHFASAFASARLSLPGPEEKSLVASEATNAAESCHQTYIDPRPVGQLEWNTNDCRHPGSGNHQPIVEEPSSPEPEPEIAETKQVSIEDFFTEEPDEIPTISLNIKEFKQNLKSYMQANNIEIEDADMSRALVAITPEAASIPTPRLKNVSRLRTEHQVYELPDSHPLLEGFDRRQTDDPCPYLLSIWTPGETAQSTDAPKTFCNSEETGKLCGSSTCFSCSSAREVQARKVRATILIPCRTAMRGSFPLNGTYFQVNELFADHYSSQNPIDVERSLIWNLPRRTVYFGTSIPTIFRGLTTEEIQQCFWRGFVCVRGFDRKLRAPRPLFPRLHFPASKVTRDKRHAAA</sequence>
<evidence type="ECO:0000256" key="9">
    <source>
        <dbReference type="ARBA" id="ARBA00023242"/>
    </source>
</evidence>
<dbReference type="RefSeq" id="XP_003572540.1">
    <property type="nucleotide sequence ID" value="XM_003572492.4"/>
</dbReference>
<dbReference type="GO" id="GO:0006284">
    <property type="term" value="P:base-excision repair"/>
    <property type="evidence" value="ECO:0007669"/>
    <property type="project" value="InterPro"/>
</dbReference>
<evidence type="ECO:0000256" key="10">
    <source>
        <dbReference type="SAM" id="MobiDB-lite"/>
    </source>
</evidence>
<reference evidence="12" key="2">
    <citation type="submission" date="2017-06" db="EMBL/GenBank/DDBJ databases">
        <title>WGS assembly of Brachypodium distachyon.</title>
        <authorList>
            <consortium name="The International Brachypodium Initiative"/>
            <person name="Lucas S."/>
            <person name="Harmon-Smith M."/>
            <person name="Lail K."/>
            <person name="Tice H."/>
            <person name="Grimwood J."/>
            <person name="Bruce D."/>
            <person name="Barry K."/>
            <person name="Shu S."/>
            <person name="Lindquist E."/>
            <person name="Wang M."/>
            <person name="Pitluck S."/>
            <person name="Vogel J.P."/>
            <person name="Garvin D.F."/>
            <person name="Mockler T.C."/>
            <person name="Schmutz J."/>
            <person name="Rokhsar D."/>
            <person name="Bevan M.W."/>
        </authorList>
    </citation>
    <scope>NUCLEOTIDE SEQUENCE</scope>
    <source>
        <strain evidence="12">Bd21</strain>
    </source>
</reference>
<dbReference type="Gene3D" id="1.10.340.30">
    <property type="entry name" value="Hypothetical protein, domain 2"/>
    <property type="match status" value="1"/>
</dbReference>
<dbReference type="EMBL" id="CM000882">
    <property type="protein sequence ID" value="KQJ99522.1"/>
    <property type="molecule type" value="Genomic_DNA"/>
</dbReference>
<dbReference type="Proteomes" id="UP000008810">
    <property type="component" value="Chromosome 3"/>
</dbReference>
<keyword evidence="7" id="KW-0411">Iron-sulfur</keyword>
<dbReference type="GO" id="GO:0019104">
    <property type="term" value="F:DNA N-glycosylase activity"/>
    <property type="evidence" value="ECO:0007669"/>
    <property type="project" value="InterPro"/>
</dbReference>
<dbReference type="Pfam" id="PF15628">
    <property type="entry name" value="RRM_DME"/>
    <property type="match status" value="1"/>
</dbReference>
<feature type="compositionally biased region" description="Basic and acidic residues" evidence="10">
    <location>
        <begin position="1369"/>
        <end position="1388"/>
    </location>
</feature>
<feature type="region of interest" description="Disordered" evidence="10">
    <location>
        <begin position="1365"/>
        <end position="1399"/>
    </location>
</feature>
<keyword evidence="5" id="KW-0479">Metal-binding</keyword>
<feature type="domain" description="HhH-GPD" evidence="11">
    <location>
        <begin position="1420"/>
        <end position="1554"/>
    </location>
</feature>
<dbReference type="Gramene" id="KQJ99522">
    <property type="protein sequence ID" value="KQJ99522"/>
    <property type="gene ID" value="BRADI_3g43692v3"/>
</dbReference>
<dbReference type="OrthoDB" id="5607at2759"/>
<keyword evidence="9" id="KW-0539">Nucleus</keyword>
<dbReference type="Pfam" id="PF15629">
    <property type="entry name" value="Perm-CXXC"/>
    <property type="match status" value="1"/>
</dbReference>
<dbReference type="InterPro" id="IPR023170">
    <property type="entry name" value="HhH_base_excis_C"/>
</dbReference>
<feature type="region of interest" description="Disordered" evidence="10">
    <location>
        <begin position="1656"/>
        <end position="1675"/>
    </location>
</feature>
<proteinExistence type="inferred from homology"/>
<dbReference type="InterPro" id="IPR028925">
    <property type="entry name" value="RRM_DME"/>
</dbReference>
<feature type="compositionally biased region" description="Basic and acidic residues" evidence="10">
    <location>
        <begin position="695"/>
        <end position="706"/>
    </location>
</feature>
<dbReference type="ExpressionAtlas" id="A0A0Q3I101">
    <property type="expression patterns" value="baseline and differential"/>
</dbReference>
<evidence type="ECO:0000256" key="7">
    <source>
        <dbReference type="ARBA" id="ARBA00023014"/>
    </source>
</evidence>
<feature type="compositionally biased region" description="Basic residues" evidence="10">
    <location>
        <begin position="110"/>
        <end position="119"/>
    </location>
</feature>
<comment type="cofactor">
    <cofactor evidence="1">
        <name>[4Fe-4S] cluster</name>
        <dbReference type="ChEBI" id="CHEBI:49883"/>
    </cofactor>
</comment>
<dbReference type="GO" id="GO:0046872">
    <property type="term" value="F:metal ion binding"/>
    <property type="evidence" value="ECO:0007669"/>
    <property type="project" value="UniProtKB-KW"/>
</dbReference>
<evidence type="ECO:0000256" key="1">
    <source>
        <dbReference type="ARBA" id="ARBA00001966"/>
    </source>
</evidence>
<feature type="compositionally biased region" description="Polar residues" evidence="10">
    <location>
        <begin position="122"/>
        <end position="134"/>
    </location>
</feature>
<dbReference type="FunFam" id="1.10.1670.10:FF:000004">
    <property type="entry name" value="DNA glycosylase/AP lyase ROS1"/>
    <property type="match status" value="1"/>
</dbReference>
<dbReference type="InterPro" id="IPR044811">
    <property type="entry name" value="DME/ROS1"/>
</dbReference>
<dbReference type="Gene3D" id="1.10.1670.10">
    <property type="entry name" value="Helix-hairpin-Helix base-excision DNA repair enzymes (C-terminal)"/>
    <property type="match status" value="1"/>
</dbReference>
<dbReference type="GO" id="GO:0051747">
    <property type="term" value="F:cytosine C-5 DNA demethylase activity"/>
    <property type="evidence" value="ECO:0007669"/>
    <property type="project" value="UniProtKB-ARBA"/>
</dbReference>
<dbReference type="KEGG" id="bdi:100823274"/>
<dbReference type="GO" id="GO:0003677">
    <property type="term" value="F:DNA binding"/>
    <property type="evidence" value="ECO:0007669"/>
    <property type="project" value="UniProtKB-KW"/>
</dbReference>
<feature type="compositionally biased region" description="Basic and acidic residues" evidence="10">
    <location>
        <begin position="661"/>
        <end position="670"/>
    </location>
</feature>
<feature type="region of interest" description="Disordered" evidence="10">
    <location>
        <begin position="661"/>
        <end position="706"/>
    </location>
</feature>
<evidence type="ECO:0000259" key="11">
    <source>
        <dbReference type="SMART" id="SM00478"/>
    </source>
</evidence>
<evidence type="ECO:0000256" key="4">
    <source>
        <dbReference type="ARBA" id="ARBA00022485"/>
    </source>
</evidence>
<keyword evidence="14" id="KW-1185">Reference proteome</keyword>
<evidence type="ECO:0000256" key="6">
    <source>
        <dbReference type="ARBA" id="ARBA00023004"/>
    </source>
</evidence>
<feature type="compositionally biased region" description="Basic residues" evidence="10">
    <location>
        <begin position="671"/>
        <end position="681"/>
    </location>
</feature>
<evidence type="ECO:0000256" key="8">
    <source>
        <dbReference type="ARBA" id="ARBA00023125"/>
    </source>
</evidence>
<feature type="region of interest" description="Disordered" evidence="10">
    <location>
        <begin position="50"/>
        <end position="140"/>
    </location>
</feature>
<evidence type="ECO:0000313" key="14">
    <source>
        <dbReference type="Proteomes" id="UP000008810"/>
    </source>
</evidence>
<dbReference type="InterPro" id="IPR003651">
    <property type="entry name" value="Endonuclease3_FeS-loop_motif"/>
</dbReference>
<dbReference type="SUPFAM" id="SSF48150">
    <property type="entry name" value="DNA-glycosylase"/>
    <property type="match status" value="1"/>
</dbReference>
<dbReference type="CDD" id="cd00056">
    <property type="entry name" value="ENDO3c"/>
    <property type="match status" value="1"/>
</dbReference>
<feature type="compositionally biased region" description="Basic residues" evidence="10">
    <location>
        <begin position="1389"/>
        <end position="1399"/>
    </location>
</feature>
<evidence type="ECO:0000256" key="5">
    <source>
        <dbReference type="ARBA" id="ARBA00022723"/>
    </source>
</evidence>
<dbReference type="GO" id="GO:0005634">
    <property type="term" value="C:nucleus"/>
    <property type="evidence" value="ECO:0007669"/>
    <property type="project" value="UniProtKB-SubCell"/>
</dbReference>
<dbReference type="GO" id="GO:0141166">
    <property type="term" value="P:chromosomal 5-methylcytosine DNA demethylation pathway"/>
    <property type="evidence" value="ECO:0007669"/>
    <property type="project" value="InterPro"/>
</dbReference>
<evidence type="ECO:0000256" key="3">
    <source>
        <dbReference type="ARBA" id="ARBA00005646"/>
    </source>
</evidence>
<dbReference type="GeneID" id="100823274"/>
<protein>
    <recommendedName>
        <fullName evidence="11">HhH-GPD domain-containing protein</fullName>
    </recommendedName>
</protein>
<evidence type="ECO:0000313" key="13">
    <source>
        <dbReference type="EnsemblPlants" id="KQJ99522"/>
    </source>
</evidence>
<dbReference type="InterPro" id="IPR011257">
    <property type="entry name" value="DNA_glycosylase"/>
</dbReference>
<dbReference type="SMART" id="SM00478">
    <property type="entry name" value="ENDO3c"/>
    <property type="match status" value="1"/>
</dbReference>
<keyword evidence="8" id="KW-0238">DNA-binding</keyword>
<comment type="similarity">
    <text evidence="3">Belongs to the DNA glycosylase family. DEMETER subfamily.</text>
</comment>
<gene>
    <name evidence="13" type="primary">LOC100823274</name>
    <name evidence="12" type="ORF">BRADI_3g43692v3</name>
</gene>
<comment type="subcellular location">
    <subcellularLocation>
        <location evidence="2">Nucleus</location>
    </subcellularLocation>
</comment>
<name>A0A0Q3I101_BRADI</name>
<evidence type="ECO:0000256" key="2">
    <source>
        <dbReference type="ARBA" id="ARBA00004123"/>
    </source>
</evidence>
<dbReference type="InterPro" id="IPR003265">
    <property type="entry name" value="HhH-GPD_domain"/>
</dbReference>
<dbReference type="EnsemblPlants" id="KQJ99522">
    <property type="protein sequence ID" value="KQJ99522"/>
    <property type="gene ID" value="BRADI_3g43692v3"/>
</dbReference>
<organism evidence="12">
    <name type="scientific">Brachypodium distachyon</name>
    <name type="common">Purple false brome</name>
    <name type="synonym">Trachynia distachya</name>
    <dbReference type="NCBI Taxonomy" id="15368"/>
    <lineage>
        <taxon>Eukaryota</taxon>
        <taxon>Viridiplantae</taxon>
        <taxon>Streptophyta</taxon>
        <taxon>Embryophyta</taxon>
        <taxon>Tracheophyta</taxon>
        <taxon>Spermatophyta</taxon>
        <taxon>Magnoliopsida</taxon>
        <taxon>Liliopsida</taxon>
        <taxon>Poales</taxon>
        <taxon>Poaceae</taxon>
        <taxon>BOP clade</taxon>
        <taxon>Pooideae</taxon>
        <taxon>Stipodae</taxon>
        <taxon>Brachypodieae</taxon>
        <taxon>Brachypodium</taxon>
    </lineage>
</organism>
<reference evidence="12 13" key="1">
    <citation type="journal article" date="2010" name="Nature">
        <title>Genome sequencing and analysis of the model grass Brachypodium distachyon.</title>
        <authorList>
            <consortium name="International Brachypodium Initiative"/>
        </authorList>
    </citation>
    <scope>NUCLEOTIDE SEQUENCE [LARGE SCALE GENOMIC DNA]</scope>
    <source>
        <strain evidence="12">Bd21</strain>
        <strain evidence="13">cv. Bd21</strain>
    </source>
</reference>
<dbReference type="GO" id="GO:0051539">
    <property type="term" value="F:4 iron, 4 sulfur cluster binding"/>
    <property type="evidence" value="ECO:0007669"/>
    <property type="project" value="UniProtKB-KW"/>
</dbReference>
<accession>A0A0Q3I101</accession>
<reference evidence="13" key="3">
    <citation type="submission" date="2018-08" db="UniProtKB">
        <authorList>
            <consortium name="EnsemblPlants"/>
        </authorList>
    </citation>
    <scope>IDENTIFICATION</scope>
    <source>
        <strain evidence="13">cv. Bd21</strain>
    </source>
</reference>
<keyword evidence="6" id="KW-0408">Iron</keyword>
<evidence type="ECO:0000313" key="12">
    <source>
        <dbReference type="EMBL" id="KQJ99522.1"/>
    </source>
</evidence>
<dbReference type="SMART" id="SM00525">
    <property type="entry name" value="FES"/>
    <property type="match status" value="1"/>
</dbReference>